<organism evidence="1 2">
    <name type="scientific">Porphyromonas gulae</name>
    <dbReference type="NCBI Taxonomy" id="111105"/>
    <lineage>
        <taxon>Bacteria</taxon>
        <taxon>Pseudomonadati</taxon>
        <taxon>Bacteroidota</taxon>
        <taxon>Bacteroidia</taxon>
        <taxon>Bacteroidales</taxon>
        <taxon>Porphyromonadaceae</taxon>
        <taxon>Porphyromonas</taxon>
    </lineage>
</organism>
<sequence>MPFGSKANLAIMIEEQREAAKDKSFNGTGIDLEKSFAQTGKRRQRISWDSTDSMCETWRHWPDFSYLIRASEEYFLSDNQGNRIKIELSSGYRCTRLFF</sequence>
<accession>A0A0A2F8Y3</accession>
<reference evidence="1 2" key="1">
    <citation type="submission" date="2014-08" db="EMBL/GenBank/DDBJ databases">
        <title>Porphyromonas gulae strain:COT-052_OH3439 Genome sequencing.</title>
        <authorList>
            <person name="Wallis C."/>
            <person name="Deusch O."/>
            <person name="O'Flynn C."/>
            <person name="Davis I."/>
            <person name="Jospin G."/>
            <person name="Darling A.E."/>
            <person name="Coil D.A."/>
            <person name="Alexiev A."/>
            <person name="Horsfall A."/>
            <person name="Kirkwood N."/>
            <person name="Harris S."/>
            <person name="Eisen J.A."/>
        </authorList>
    </citation>
    <scope>NUCLEOTIDE SEQUENCE [LARGE SCALE GENOMIC DNA]</scope>
    <source>
        <strain evidence="2">COT-052 OH3439</strain>
    </source>
</reference>
<proteinExistence type="predicted"/>
<keyword evidence="2" id="KW-1185">Reference proteome</keyword>
<evidence type="ECO:0000313" key="2">
    <source>
        <dbReference type="Proteomes" id="UP000030146"/>
    </source>
</evidence>
<dbReference type="Proteomes" id="UP000030146">
    <property type="component" value="Unassembled WGS sequence"/>
</dbReference>
<name>A0A0A2F8Y3_9PORP</name>
<comment type="caution">
    <text evidence="1">The sequence shown here is derived from an EMBL/GenBank/DDBJ whole genome shotgun (WGS) entry which is preliminary data.</text>
</comment>
<evidence type="ECO:0000313" key="1">
    <source>
        <dbReference type="EMBL" id="KGN86552.1"/>
    </source>
</evidence>
<dbReference type="AlphaFoldDB" id="A0A0A2F8Y3"/>
<protein>
    <submittedName>
        <fullName evidence="1">Uncharacterized protein</fullName>
    </submittedName>
</protein>
<gene>
    <name evidence="1" type="ORF">HR15_07840</name>
</gene>
<dbReference type="EMBL" id="JRAK01000106">
    <property type="protein sequence ID" value="KGN86552.1"/>
    <property type="molecule type" value="Genomic_DNA"/>
</dbReference>